<evidence type="ECO:0000313" key="3">
    <source>
        <dbReference type="EMBL" id="OAJ36138.1"/>
    </source>
</evidence>
<dbReference type="Gene3D" id="3.40.50.1820">
    <property type="entry name" value="alpha/beta hydrolase"/>
    <property type="match status" value="1"/>
</dbReference>
<dbReference type="VEuPathDB" id="FungiDB:BDEG_20344"/>
<dbReference type="InterPro" id="IPR029058">
    <property type="entry name" value="AB_hydrolase_fold"/>
</dbReference>
<evidence type="ECO:0000313" key="4">
    <source>
        <dbReference type="Proteomes" id="UP000077115"/>
    </source>
</evidence>
<dbReference type="GO" id="GO:0019433">
    <property type="term" value="P:triglyceride catabolic process"/>
    <property type="evidence" value="ECO:0007669"/>
    <property type="project" value="TreeGrafter"/>
</dbReference>
<sequence length="816" mass="91815">MIDHVLGRPSSGWKRSQILVTILTVAYFLNKSKRRAPIEILRRIDRILGCLPPWKIAIVSLLGSYLFENFLHLVFLNGPELYSKMYTRNFFRATWIMTSLDAGFLTCMHMRPKWLRDVLSPLLSIIYMFFPESADHKVRTFRNNATVEIMRCSWEKSTNPILRLFTTFDRGFLQIRKDITIPLPTVPSHSVFLNRPKPHINARLYFDGTPAQLAAATELIFQIPGGGFVTTTPTHHDDYVSSWARQVRVPIVSINYGKAPEFPYPWALEECYEAYRSIVESNGEVIGMSGWHVLDQAGRIISPKKSIKIVMTGDSAGANLATGVIFKCIEFNQEHAKPPAAFICVYPCLSYDMACWIPPRQLNLLRAESSTSLAPLIDSKLHIRKLAPLETSEAPRAIDVFNNQADRSLSWYHKLRPQIFAHKSTGPYIPSALSMTSRMSYFSDRIITPELLRGMALLYLSGSPVVPDLMHDHYLSPVIASDEILARFPKTYFIVGEKDPFVDDTVIFAARIREAKAKAKREWEKVREQRHRLGLNTTMSNGLSLADLRHSRRSVNGDSPNHHSELQRMNSIIEDAEFEHHVFSQGPDKMVKVKIIQGISHAFFQMMTFLPEARQAVRLTSEWFKDLFHDDDTDQSVGIAADDATELTDMLMHGMDEPNRLSQSNVPNDFAYYQLKGVAPGGASYQRIGSQWNNGSFPLSKPLDANQATLGDKTGAASVIVTNDQDESADKVTSKHLRKGSESGAVEHNNVTNSAGNSRTGSPLIYEQRISSTRTGNRKPVVMCEVSEKNVVSKRRSEMSAVLGTTAMTLPNPPQP</sequence>
<dbReference type="eggNOG" id="KOG4388">
    <property type="taxonomic scope" value="Eukaryota"/>
</dbReference>
<proteinExistence type="predicted"/>
<dbReference type="STRING" id="403673.A0A177W7R2"/>
<dbReference type="Proteomes" id="UP000077115">
    <property type="component" value="Unassembled WGS sequence"/>
</dbReference>
<dbReference type="InterPro" id="IPR013094">
    <property type="entry name" value="AB_hydrolase_3"/>
</dbReference>
<feature type="domain" description="Alpha/beta hydrolase fold-3" evidence="2">
    <location>
        <begin position="223"/>
        <end position="350"/>
    </location>
</feature>
<dbReference type="PANTHER" id="PTHR23025:SF3">
    <property type="entry name" value="HORMONE-SENSITIVE LIPASE"/>
    <property type="match status" value="1"/>
</dbReference>
<dbReference type="SUPFAM" id="SSF53474">
    <property type="entry name" value="alpha/beta-Hydrolases"/>
    <property type="match status" value="1"/>
</dbReference>
<reference evidence="3 4" key="2">
    <citation type="submission" date="2016-05" db="EMBL/GenBank/DDBJ databases">
        <title>Lineage-specific infection strategies underlie the spectrum of fungal disease in amphibians.</title>
        <authorList>
            <person name="Cuomo C.A."/>
            <person name="Farrer R.A."/>
            <person name="James T."/>
            <person name="Longcore J."/>
            <person name="Birren B."/>
        </authorList>
    </citation>
    <scope>NUCLEOTIDE SEQUENCE [LARGE SCALE GENOMIC DNA]</scope>
    <source>
        <strain evidence="3 4">JEL423</strain>
    </source>
</reference>
<feature type="domain" description="Alpha/beta hydrolase fold-3" evidence="2">
    <location>
        <begin position="441"/>
        <end position="531"/>
    </location>
</feature>
<dbReference type="GO" id="GO:0005829">
    <property type="term" value="C:cytosol"/>
    <property type="evidence" value="ECO:0007669"/>
    <property type="project" value="TreeGrafter"/>
</dbReference>
<gene>
    <name evidence="3" type="ORF">BDEG_20344</name>
</gene>
<accession>A0A177W7R2</accession>
<feature type="region of interest" description="Disordered" evidence="1">
    <location>
        <begin position="721"/>
        <end position="764"/>
    </location>
</feature>
<dbReference type="AlphaFoldDB" id="A0A177W7R2"/>
<evidence type="ECO:0000256" key="1">
    <source>
        <dbReference type="SAM" id="MobiDB-lite"/>
    </source>
</evidence>
<dbReference type="Pfam" id="PF07859">
    <property type="entry name" value="Abhydrolase_3"/>
    <property type="match status" value="2"/>
</dbReference>
<feature type="compositionally biased region" description="Polar residues" evidence="1">
    <location>
        <begin position="749"/>
        <end position="761"/>
    </location>
</feature>
<dbReference type="OrthoDB" id="5570009at2759"/>
<dbReference type="GO" id="GO:0004806">
    <property type="term" value="F:triacylglycerol lipase activity"/>
    <property type="evidence" value="ECO:0007669"/>
    <property type="project" value="TreeGrafter"/>
</dbReference>
<name>A0A177W7R2_BATDL</name>
<protein>
    <recommendedName>
        <fullName evidence="2">Alpha/beta hydrolase fold-3 domain-containing protein</fullName>
    </recommendedName>
</protein>
<evidence type="ECO:0000259" key="2">
    <source>
        <dbReference type="Pfam" id="PF07859"/>
    </source>
</evidence>
<dbReference type="PANTHER" id="PTHR23025">
    <property type="entry name" value="TRIACYLGLYCEROL LIPASE"/>
    <property type="match status" value="1"/>
</dbReference>
<organism evidence="3 4">
    <name type="scientific">Batrachochytrium dendrobatidis (strain JEL423)</name>
    <dbReference type="NCBI Taxonomy" id="403673"/>
    <lineage>
        <taxon>Eukaryota</taxon>
        <taxon>Fungi</taxon>
        <taxon>Fungi incertae sedis</taxon>
        <taxon>Chytridiomycota</taxon>
        <taxon>Chytridiomycota incertae sedis</taxon>
        <taxon>Chytridiomycetes</taxon>
        <taxon>Rhizophydiales</taxon>
        <taxon>Rhizophydiales incertae sedis</taxon>
        <taxon>Batrachochytrium</taxon>
    </lineage>
</organism>
<dbReference type="GO" id="GO:0004771">
    <property type="term" value="F:sterol ester esterase activity"/>
    <property type="evidence" value="ECO:0007669"/>
    <property type="project" value="TreeGrafter"/>
</dbReference>
<reference evidence="3 4" key="1">
    <citation type="submission" date="2006-10" db="EMBL/GenBank/DDBJ databases">
        <title>The Genome Sequence of Batrachochytrium dendrobatidis JEL423.</title>
        <authorList>
            <consortium name="The Broad Institute Genome Sequencing Platform"/>
            <person name="Birren B."/>
            <person name="Lander E."/>
            <person name="Galagan J."/>
            <person name="Cuomo C."/>
            <person name="Devon K."/>
            <person name="Jaffe D."/>
            <person name="Butler J."/>
            <person name="Alvarez P."/>
            <person name="Gnerre S."/>
            <person name="Grabherr M."/>
            <person name="Kleber M."/>
            <person name="Mauceli E."/>
            <person name="Brockman W."/>
            <person name="Young S."/>
            <person name="LaButti K."/>
            <person name="Sykes S."/>
            <person name="DeCaprio D."/>
            <person name="Crawford M."/>
            <person name="Koehrsen M."/>
            <person name="Engels R."/>
            <person name="Montgomery P."/>
            <person name="Pearson M."/>
            <person name="Howarth C."/>
            <person name="Larson L."/>
            <person name="White J."/>
            <person name="O'Leary S."/>
            <person name="Kodira C."/>
            <person name="Zeng Q."/>
            <person name="Yandava C."/>
            <person name="Alvarado L."/>
            <person name="Longcore J."/>
            <person name="James T."/>
        </authorList>
    </citation>
    <scope>NUCLEOTIDE SEQUENCE [LARGE SCALE GENOMIC DNA]</scope>
    <source>
        <strain evidence="3 4">JEL423</strain>
    </source>
</reference>
<dbReference type="EMBL" id="DS022300">
    <property type="protein sequence ID" value="OAJ36138.1"/>
    <property type="molecule type" value="Genomic_DNA"/>
</dbReference>